<dbReference type="GO" id="GO:0005576">
    <property type="term" value="C:extracellular region"/>
    <property type="evidence" value="ECO:0000318"/>
    <property type="project" value="GO_Central"/>
</dbReference>
<dbReference type="InterPro" id="IPR010259">
    <property type="entry name" value="S8pro/Inhibitor_I9"/>
</dbReference>
<dbReference type="PANTHER" id="PTHR10795">
    <property type="entry name" value="PROPROTEIN CONVERTASE SUBTILISIN/KEXIN"/>
    <property type="match status" value="1"/>
</dbReference>
<dbReference type="PRINTS" id="PR00723">
    <property type="entry name" value="SUBTILISIN"/>
</dbReference>
<dbReference type="PaxDb" id="29760-VIT_06s0009g01260.t01"/>
<dbReference type="Pfam" id="PF17766">
    <property type="entry name" value="fn3_6"/>
    <property type="match status" value="1"/>
</dbReference>
<evidence type="ECO:0000256" key="2">
    <source>
        <dbReference type="ARBA" id="ARBA00022670"/>
    </source>
</evidence>
<dbReference type="InterPro" id="IPR041469">
    <property type="entry name" value="Subtilisin-like_FN3"/>
</dbReference>
<keyword evidence="4 7" id="KW-0378">Hydrolase</keyword>
<evidence type="ECO:0000256" key="6">
    <source>
        <dbReference type="PIRSR" id="PIRSR615500-1"/>
    </source>
</evidence>
<evidence type="ECO:0000256" key="1">
    <source>
        <dbReference type="ARBA" id="ARBA00011073"/>
    </source>
</evidence>
<dbReference type="Gene3D" id="3.40.50.200">
    <property type="entry name" value="Peptidase S8/S53 domain"/>
    <property type="match status" value="1"/>
</dbReference>
<dbReference type="PROSITE" id="PS51892">
    <property type="entry name" value="SUBTILASE"/>
    <property type="match status" value="1"/>
</dbReference>
<sequence>MANFSFLQLVYIVYLGSLREGEFSPLSQHLSILDTVLDGSSSKDSLVRSYKRSFNGFAAHLTDKQIEKVASMEGVVSIFPNRLLQLHTTRSWDFMGFSETVKRNPTVESDTIIGVIDSGIWPELQSFSDEGFSSIPKKWKGVCQGGKNFTCNKKVIGARAYNSIDKNDDSARDTVGHGTHTASTAAGNIVEDASFFGVASGNARGGVPSARIAVYKVCTADGCTIADILAGFDDAISDGVDIITVSLGSVAGAFFLDKDPIAIGSFHAMVKGILTLNSAGNNGPSPGSVLSIAPWMVSVAASTTDREIITKVVLGDGKIINGHSINSFVLNGTKFPLVDGKKAGLTNNSDCVTYPTLDCEIDCLVESKTTGNILLCRGPGLDVPLKFGAVGIIRPDLGRSIYPLPASDLEEQEFAMVEAYINSTKKPEADILRSDSIKNVSAPMLASFSGRGPSSLLAEIIKPDISAPGVDILAAFSPVAPITESLDDKRRAKYSIISGTSMSCPHAAGAAAYVKTFHPDWSPSAIRSALMTTAWPMNATANPAAEFGYGSGHINPVKAINPGLVYEAFKDDYIKMMCGLGFDAEKVRLISGDNTTTCTTGVTQGAVRDLNYPSMASTADQHKPFNIRFPRTVTNVGQANSTYQAKITADPLMKVQVNPNVLSFTSLNEKKTFVVTVSGEALDKQPNVSASLVWTDGTHSVRSPIFIYQLPST</sequence>
<dbReference type="Proteomes" id="UP000009183">
    <property type="component" value="Chromosome 6"/>
</dbReference>
<dbReference type="CDD" id="cd02120">
    <property type="entry name" value="PA_subtilisin_like"/>
    <property type="match status" value="1"/>
</dbReference>
<dbReference type="EMBL" id="FN595504">
    <property type="protein sequence ID" value="CCB49169.1"/>
    <property type="molecule type" value="Genomic_DNA"/>
</dbReference>
<dbReference type="Gene3D" id="3.50.30.30">
    <property type="match status" value="1"/>
</dbReference>
<evidence type="ECO:0000259" key="8">
    <source>
        <dbReference type="Pfam" id="PF00082"/>
    </source>
</evidence>
<dbReference type="GO" id="GO:0004252">
    <property type="term" value="F:serine-type endopeptidase activity"/>
    <property type="evidence" value="ECO:0000318"/>
    <property type="project" value="GO_Central"/>
</dbReference>
<gene>
    <name evidence="11" type="ordered locus">VIT_06s0009g01260</name>
</gene>
<dbReference type="CDD" id="cd04852">
    <property type="entry name" value="Peptidases_S8_3"/>
    <property type="match status" value="1"/>
</dbReference>
<dbReference type="GO" id="GO:0006508">
    <property type="term" value="P:proteolysis"/>
    <property type="evidence" value="ECO:0007669"/>
    <property type="project" value="UniProtKB-KW"/>
</dbReference>
<keyword evidence="5 7" id="KW-0720">Serine protease</keyword>
<evidence type="ECO:0000313" key="12">
    <source>
        <dbReference type="Proteomes" id="UP000009183"/>
    </source>
</evidence>
<evidence type="ECO:0000259" key="10">
    <source>
        <dbReference type="Pfam" id="PF17766"/>
    </source>
</evidence>
<evidence type="ECO:0000259" key="9">
    <source>
        <dbReference type="Pfam" id="PF05922"/>
    </source>
</evidence>
<evidence type="ECO:0000256" key="7">
    <source>
        <dbReference type="PROSITE-ProRule" id="PRU01240"/>
    </source>
</evidence>
<protein>
    <recommendedName>
        <fullName evidence="13">Cucumisin</fullName>
    </recommendedName>
</protein>
<feature type="domain" description="Peptidase S8/S53" evidence="8">
    <location>
        <begin position="109"/>
        <end position="550"/>
    </location>
</feature>
<dbReference type="OrthoDB" id="4803627at2759"/>
<accession>F6HA65</accession>
<proteinExistence type="inferred from homology"/>
<evidence type="ECO:0000256" key="5">
    <source>
        <dbReference type="ARBA" id="ARBA00022825"/>
    </source>
</evidence>
<keyword evidence="3" id="KW-0732">Signal</keyword>
<comment type="similarity">
    <text evidence="1 7">Belongs to the peptidase S8 family.</text>
</comment>
<dbReference type="InterPro" id="IPR036852">
    <property type="entry name" value="Peptidase_S8/S53_dom_sf"/>
</dbReference>
<feature type="domain" description="Inhibitor I9" evidence="9">
    <location>
        <begin position="10"/>
        <end position="87"/>
    </location>
</feature>
<dbReference type="Pfam" id="PF05922">
    <property type="entry name" value="Inhibitor_I9"/>
    <property type="match status" value="1"/>
</dbReference>
<evidence type="ECO:0008006" key="13">
    <source>
        <dbReference type="Google" id="ProtNLM"/>
    </source>
</evidence>
<dbReference type="eggNOG" id="ENOG502QRA7">
    <property type="taxonomic scope" value="Eukaryota"/>
</dbReference>
<dbReference type="PROSITE" id="PS00138">
    <property type="entry name" value="SUBTILASE_SER"/>
    <property type="match status" value="1"/>
</dbReference>
<name>F6HA65_VITVI</name>
<dbReference type="InterPro" id="IPR037045">
    <property type="entry name" value="S8pro/Inhibitor_I9_sf"/>
</dbReference>
<keyword evidence="2 7" id="KW-0645">Protease</keyword>
<dbReference type="InParanoid" id="F6HA65"/>
<dbReference type="ExpressionAtlas" id="F6HA65">
    <property type="expression patterns" value="baseline"/>
</dbReference>
<feature type="active site" description="Charge relay system" evidence="6 7">
    <location>
        <position position="177"/>
    </location>
</feature>
<organism evidence="11 12">
    <name type="scientific">Vitis vinifera</name>
    <name type="common">Grape</name>
    <dbReference type="NCBI Taxonomy" id="29760"/>
    <lineage>
        <taxon>Eukaryota</taxon>
        <taxon>Viridiplantae</taxon>
        <taxon>Streptophyta</taxon>
        <taxon>Embryophyta</taxon>
        <taxon>Tracheophyta</taxon>
        <taxon>Spermatophyta</taxon>
        <taxon>Magnoliopsida</taxon>
        <taxon>eudicotyledons</taxon>
        <taxon>Gunneridae</taxon>
        <taxon>Pentapetalae</taxon>
        <taxon>rosids</taxon>
        <taxon>Vitales</taxon>
        <taxon>Vitaceae</taxon>
        <taxon>Viteae</taxon>
        <taxon>Vitis</taxon>
    </lineage>
</organism>
<dbReference type="FunFam" id="3.40.50.200:FF:000006">
    <property type="entry name" value="Subtilisin-like protease SBT1.5"/>
    <property type="match status" value="1"/>
</dbReference>
<dbReference type="AlphaFoldDB" id="F6HA65"/>
<dbReference type="InterPro" id="IPR045051">
    <property type="entry name" value="SBT"/>
</dbReference>
<dbReference type="Pfam" id="PF00082">
    <property type="entry name" value="Peptidase_S8"/>
    <property type="match status" value="1"/>
</dbReference>
<dbReference type="InterPro" id="IPR023828">
    <property type="entry name" value="Peptidase_S8_Ser-AS"/>
</dbReference>
<dbReference type="Gene3D" id="3.30.70.80">
    <property type="entry name" value="Peptidase S8 propeptide/proteinase inhibitor I9"/>
    <property type="match status" value="1"/>
</dbReference>
<feature type="active site" description="Charge relay system" evidence="6 7">
    <location>
        <position position="501"/>
    </location>
</feature>
<feature type="domain" description="Subtilisin-like protease fibronectin type-III" evidence="10">
    <location>
        <begin position="609"/>
        <end position="707"/>
    </location>
</feature>
<dbReference type="InterPro" id="IPR000209">
    <property type="entry name" value="Peptidase_S8/S53_dom"/>
</dbReference>
<dbReference type="HOGENOM" id="CLU_000625_4_3_1"/>
<dbReference type="SMR" id="F6HA65"/>
<dbReference type="Gene3D" id="2.60.40.2310">
    <property type="match status" value="1"/>
</dbReference>
<evidence type="ECO:0000256" key="4">
    <source>
        <dbReference type="ARBA" id="ARBA00022801"/>
    </source>
</evidence>
<reference evidence="12" key="1">
    <citation type="journal article" date="2007" name="Nature">
        <title>The grapevine genome sequence suggests ancestral hexaploidization in major angiosperm phyla.</title>
        <authorList>
            <consortium name="The French-Italian Public Consortium for Grapevine Genome Characterization."/>
            <person name="Jaillon O."/>
            <person name="Aury J.-M."/>
            <person name="Noel B."/>
            <person name="Policriti A."/>
            <person name="Clepet C."/>
            <person name="Casagrande A."/>
            <person name="Choisne N."/>
            <person name="Aubourg S."/>
            <person name="Vitulo N."/>
            <person name="Jubin C."/>
            <person name="Vezzi A."/>
            <person name="Legeai F."/>
            <person name="Hugueney P."/>
            <person name="Dasilva C."/>
            <person name="Horner D."/>
            <person name="Mica E."/>
            <person name="Jublot D."/>
            <person name="Poulain J."/>
            <person name="Bruyere C."/>
            <person name="Billault A."/>
            <person name="Segurens B."/>
            <person name="Gouyvenoux M."/>
            <person name="Ugarte E."/>
            <person name="Cattonaro F."/>
            <person name="Anthouard V."/>
            <person name="Vico V."/>
            <person name="Del Fabbro C."/>
            <person name="Alaux M."/>
            <person name="Di Gaspero G."/>
            <person name="Dumas V."/>
            <person name="Felice N."/>
            <person name="Paillard S."/>
            <person name="Juman I."/>
            <person name="Moroldo M."/>
            <person name="Scalabrin S."/>
            <person name="Canaguier A."/>
            <person name="Le Clainche I."/>
            <person name="Malacrida G."/>
            <person name="Durand E."/>
            <person name="Pesole G."/>
            <person name="Laucou V."/>
            <person name="Chatelet P."/>
            <person name="Merdinoglu D."/>
            <person name="Delledonne M."/>
            <person name="Pezzotti M."/>
            <person name="Lecharny A."/>
            <person name="Scarpelli C."/>
            <person name="Artiguenave F."/>
            <person name="Pe M.E."/>
            <person name="Valle G."/>
            <person name="Morgante M."/>
            <person name="Caboche M."/>
            <person name="Adam-Blondon A.-F."/>
            <person name="Weissenbach J."/>
            <person name="Quetier F."/>
            <person name="Wincker P."/>
        </authorList>
    </citation>
    <scope>NUCLEOTIDE SEQUENCE [LARGE SCALE GENOMIC DNA]</scope>
    <source>
        <strain evidence="12">cv. Pinot noir / PN40024</strain>
    </source>
</reference>
<dbReference type="InterPro" id="IPR034197">
    <property type="entry name" value="Peptidases_S8_3"/>
</dbReference>
<dbReference type="SUPFAM" id="SSF52743">
    <property type="entry name" value="Subtilisin-like"/>
    <property type="match status" value="1"/>
</dbReference>
<evidence type="ECO:0000313" key="11">
    <source>
        <dbReference type="EMBL" id="CCB49169.1"/>
    </source>
</evidence>
<dbReference type="InterPro" id="IPR015500">
    <property type="entry name" value="Peptidase_S8_subtilisin-rel"/>
</dbReference>
<feature type="active site" description="Charge relay system" evidence="6 7">
    <location>
        <position position="117"/>
    </location>
</feature>
<dbReference type="STRING" id="29760.F6HA65"/>
<keyword evidence="12" id="KW-1185">Reference proteome</keyword>
<dbReference type="MEROPS" id="S08.A18"/>
<evidence type="ECO:0000256" key="3">
    <source>
        <dbReference type="ARBA" id="ARBA00022729"/>
    </source>
</evidence>